<keyword evidence="2" id="KW-1185">Reference proteome</keyword>
<evidence type="ECO:0000313" key="2">
    <source>
        <dbReference type="Proteomes" id="UP001055879"/>
    </source>
</evidence>
<dbReference type="Proteomes" id="UP001055879">
    <property type="component" value="Linkage Group LG06"/>
</dbReference>
<accession>A0ACB9BBW7</accession>
<evidence type="ECO:0000313" key="1">
    <source>
        <dbReference type="EMBL" id="KAI3719884.1"/>
    </source>
</evidence>
<gene>
    <name evidence="1" type="ORF">L6452_20789</name>
</gene>
<comment type="caution">
    <text evidence="1">The sequence shown here is derived from an EMBL/GenBank/DDBJ whole genome shotgun (WGS) entry which is preliminary data.</text>
</comment>
<reference evidence="1 2" key="2">
    <citation type="journal article" date="2022" name="Mol. Ecol. Resour.">
        <title>The genomes of chicory, endive, great burdock and yacon provide insights into Asteraceae paleo-polyploidization history and plant inulin production.</title>
        <authorList>
            <person name="Fan W."/>
            <person name="Wang S."/>
            <person name="Wang H."/>
            <person name="Wang A."/>
            <person name="Jiang F."/>
            <person name="Liu H."/>
            <person name="Zhao H."/>
            <person name="Xu D."/>
            <person name="Zhang Y."/>
        </authorList>
    </citation>
    <scope>NUCLEOTIDE SEQUENCE [LARGE SCALE GENOMIC DNA]</scope>
    <source>
        <strain evidence="2">cv. Niubang</strain>
    </source>
</reference>
<protein>
    <submittedName>
        <fullName evidence="1">Uncharacterized protein</fullName>
    </submittedName>
</protein>
<proteinExistence type="predicted"/>
<dbReference type="EMBL" id="CM042052">
    <property type="protein sequence ID" value="KAI3719884.1"/>
    <property type="molecule type" value="Genomic_DNA"/>
</dbReference>
<reference evidence="2" key="1">
    <citation type="journal article" date="2022" name="Mol. Ecol. Resour.">
        <title>The genomes of chicory, endive, great burdock and yacon provide insights into Asteraceae palaeo-polyploidization history and plant inulin production.</title>
        <authorList>
            <person name="Fan W."/>
            <person name="Wang S."/>
            <person name="Wang H."/>
            <person name="Wang A."/>
            <person name="Jiang F."/>
            <person name="Liu H."/>
            <person name="Zhao H."/>
            <person name="Xu D."/>
            <person name="Zhang Y."/>
        </authorList>
    </citation>
    <scope>NUCLEOTIDE SEQUENCE [LARGE SCALE GENOMIC DNA]</scope>
    <source>
        <strain evidence="2">cv. Niubang</strain>
    </source>
</reference>
<name>A0ACB9BBW7_ARCLA</name>
<organism evidence="1 2">
    <name type="scientific">Arctium lappa</name>
    <name type="common">Greater burdock</name>
    <name type="synonym">Lappa major</name>
    <dbReference type="NCBI Taxonomy" id="4217"/>
    <lineage>
        <taxon>Eukaryota</taxon>
        <taxon>Viridiplantae</taxon>
        <taxon>Streptophyta</taxon>
        <taxon>Embryophyta</taxon>
        <taxon>Tracheophyta</taxon>
        <taxon>Spermatophyta</taxon>
        <taxon>Magnoliopsida</taxon>
        <taxon>eudicotyledons</taxon>
        <taxon>Gunneridae</taxon>
        <taxon>Pentapetalae</taxon>
        <taxon>asterids</taxon>
        <taxon>campanulids</taxon>
        <taxon>Asterales</taxon>
        <taxon>Asteraceae</taxon>
        <taxon>Carduoideae</taxon>
        <taxon>Cardueae</taxon>
        <taxon>Arctiinae</taxon>
        <taxon>Arctium</taxon>
    </lineage>
</organism>
<sequence length="394" mass="45526">MITWPDLPPEILNQIAGKFQFYEDLINFLSVCRSWKSSATTTKTSTQHLPSRFPTLMLAESNKQDQDQNSRRSFLLSNGTIRNLQLPEARRKRCISSHGWLLTTGGSEFYANLLHPLSRTQIDLPKLYMFDELYFDQDEWMYYGHCMRKVVFTSSNPNSNPSFRVIIIWGKTLGFCRPGFDVSWTRINGYEGNLFDIVYHNMRKRLYAVTAMGSIYECDILSESGSGSLTLNRVSTFPRKEFDFSRFEFPWAYLVEWDYNSLLMVTRERDYYKKHDYEYGRYGPYRTKKFECFVFGLDDGKWSKVTSLGDKTVFLGFNSSFAIINNGGGGMKRDCIYFTDDVYEPYRDLPDGGGGDVGVYRMSDGGIEAILDSEESLGFRGSPPLWLQTSIKEI</sequence>